<dbReference type="InterPro" id="IPR008253">
    <property type="entry name" value="Marvel"/>
</dbReference>
<proteinExistence type="predicted"/>
<gene>
    <name evidence="7" type="ORF">Pfra01_000900600</name>
</gene>
<dbReference type="Proteomes" id="UP001165121">
    <property type="component" value="Unassembled WGS sequence"/>
</dbReference>
<feature type="transmembrane region" description="Helical" evidence="5">
    <location>
        <begin position="322"/>
        <end position="341"/>
    </location>
</feature>
<dbReference type="GO" id="GO:0016020">
    <property type="term" value="C:membrane"/>
    <property type="evidence" value="ECO:0007669"/>
    <property type="project" value="UniProtKB-SubCell"/>
</dbReference>
<evidence type="ECO:0000256" key="1">
    <source>
        <dbReference type="ARBA" id="ARBA00004141"/>
    </source>
</evidence>
<feature type="transmembrane region" description="Helical" evidence="5">
    <location>
        <begin position="281"/>
        <end position="301"/>
    </location>
</feature>
<dbReference type="OrthoDB" id="105257at2759"/>
<evidence type="ECO:0000313" key="8">
    <source>
        <dbReference type="Proteomes" id="UP001165121"/>
    </source>
</evidence>
<feature type="transmembrane region" description="Helical" evidence="5">
    <location>
        <begin position="83"/>
        <end position="108"/>
    </location>
</feature>
<evidence type="ECO:0000256" key="5">
    <source>
        <dbReference type="SAM" id="Phobius"/>
    </source>
</evidence>
<protein>
    <submittedName>
        <fullName evidence="7">Unnamed protein product</fullName>
    </submittedName>
</protein>
<comment type="caution">
    <text evidence="7">The sequence shown here is derived from an EMBL/GenBank/DDBJ whole genome shotgun (WGS) entry which is preliminary data.</text>
</comment>
<evidence type="ECO:0000259" key="6">
    <source>
        <dbReference type="PROSITE" id="PS51225"/>
    </source>
</evidence>
<feature type="transmembrane region" description="Helical" evidence="5">
    <location>
        <begin position="36"/>
        <end position="63"/>
    </location>
</feature>
<feature type="transmembrane region" description="Helical" evidence="5">
    <location>
        <begin position="252"/>
        <end position="269"/>
    </location>
</feature>
<dbReference type="AlphaFoldDB" id="A0A9W6XAP7"/>
<feature type="transmembrane region" description="Helical" evidence="5">
    <location>
        <begin position="120"/>
        <end position="139"/>
    </location>
</feature>
<keyword evidence="4 5" id="KW-0472">Membrane</keyword>
<evidence type="ECO:0000313" key="7">
    <source>
        <dbReference type="EMBL" id="GMF34742.1"/>
    </source>
</evidence>
<feature type="transmembrane region" description="Helical" evidence="5">
    <location>
        <begin position="368"/>
        <end position="390"/>
    </location>
</feature>
<feature type="transmembrane region" description="Helical" evidence="5">
    <location>
        <begin position="159"/>
        <end position="186"/>
    </location>
</feature>
<sequence>MPGCRMPVRVKQFKYFAGTFILHSTSYRTHRKQEHVIMVAALISPGLIIIRTLQIVCPIIAMIFLSLGSIEFSSGQLSSGSAIYSNIVCYSAGVCGFYYVVALGVLKLSSTMPKMLYQRIVDAVLAIALLVAGIVHSTSTLVKDCSSYNTMFETYHGSALFRCGDITVSIVLTFVTCALFLITLVWSCTRGTCKSVDGENLEAALAEEEVNAAVHGYEETMTPGKKALGDAISEQVDLQHPLLKLTRRCVRLLQFAFSLIAFTLFVASYKSYYSGQYVSPSATYVILMSYTGWLYALWHIVAVETMKLSHRPKVGVERLIDILLAALILVAGIIFAVSSQVTDCDNTNAMLEAYHRGSMLYRCGNMDAGYIFAFVAVALYVITFALTFLYRSTFNSETEETTQVGQQV</sequence>
<feature type="domain" description="MARVEL" evidence="6">
    <location>
        <begin position="242"/>
        <end position="392"/>
    </location>
</feature>
<keyword evidence="2 5" id="KW-0812">Transmembrane</keyword>
<dbReference type="PANTHER" id="PTHR28165">
    <property type="entry name" value="NON-CLASSICAL EXPORT PROTEIN 2-RELATED"/>
    <property type="match status" value="1"/>
</dbReference>
<evidence type="ECO:0000256" key="2">
    <source>
        <dbReference type="ARBA" id="ARBA00022692"/>
    </source>
</evidence>
<evidence type="ECO:0000256" key="3">
    <source>
        <dbReference type="ARBA" id="ARBA00022989"/>
    </source>
</evidence>
<evidence type="ECO:0000256" key="4">
    <source>
        <dbReference type="ARBA" id="ARBA00023136"/>
    </source>
</evidence>
<reference evidence="7" key="1">
    <citation type="submission" date="2023-04" db="EMBL/GenBank/DDBJ databases">
        <title>Phytophthora fragariaefolia NBRC 109709.</title>
        <authorList>
            <person name="Ichikawa N."/>
            <person name="Sato H."/>
            <person name="Tonouchi N."/>
        </authorList>
    </citation>
    <scope>NUCLEOTIDE SEQUENCE</scope>
    <source>
        <strain evidence="7">NBRC 109709</strain>
    </source>
</reference>
<keyword evidence="3 5" id="KW-1133">Transmembrane helix</keyword>
<dbReference type="Pfam" id="PF01284">
    <property type="entry name" value="MARVEL"/>
    <property type="match status" value="1"/>
</dbReference>
<accession>A0A9W6XAP7</accession>
<dbReference type="PANTHER" id="PTHR28165:SF1">
    <property type="entry name" value="NON-CLASSICAL EXPORT PROTEIN 2-RELATED"/>
    <property type="match status" value="1"/>
</dbReference>
<organism evidence="7 8">
    <name type="scientific">Phytophthora fragariaefolia</name>
    <dbReference type="NCBI Taxonomy" id="1490495"/>
    <lineage>
        <taxon>Eukaryota</taxon>
        <taxon>Sar</taxon>
        <taxon>Stramenopiles</taxon>
        <taxon>Oomycota</taxon>
        <taxon>Peronosporomycetes</taxon>
        <taxon>Peronosporales</taxon>
        <taxon>Peronosporaceae</taxon>
        <taxon>Phytophthora</taxon>
    </lineage>
</organism>
<name>A0A9W6XAP7_9STRA</name>
<keyword evidence="8" id="KW-1185">Reference proteome</keyword>
<dbReference type="EMBL" id="BSXT01000831">
    <property type="protein sequence ID" value="GMF34742.1"/>
    <property type="molecule type" value="Genomic_DNA"/>
</dbReference>
<dbReference type="InterPro" id="IPR052649">
    <property type="entry name" value="NCE102-like"/>
</dbReference>
<comment type="subcellular location">
    <subcellularLocation>
        <location evidence="1">Membrane</location>
        <topology evidence="1">Multi-pass membrane protein</topology>
    </subcellularLocation>
</comment>
<dbReference type="PROSITE" id="PS51225">
    <property type="entry name" value="MARVEL"/>
    <property type="match status" value="1"/>
</dbReference>